<sequence>MEKLKFQFTIQGSADGKTNEICITAIETPDGRVFELPEEFKQVNKHTYLAKSNVFMKVKNSLKKRGQKRNLWVPLDIEMRKIYLDDGENLQFGEQYLDEKTQSVVATYEKEIPSIKNLSRVTESFLIEKFSIKIPNACQWMEDFERECERFEIIDDEQKIESLKYLLEKQCLDWYSSMIIKYTVQSDWKIWKTNFCDAYEKKGWSQIKYAFTFKYQSGSLIEYATKKERLLLEVNKTIDNDTLINLILLGLPDDIMNKLDKYSLISTTHLFSELNKNEYLVNKQGKRQKVFLDFKEKVEEKQYKTSQRLYKEQKHICSICEKLKKGTRYHLESACWYKAKDNHNDKDSQIQLINNSEIECELQNENQKNC</sequence>
<proteinExistence type="predicted"/>
<reference evidence="1" key="1">
    <citation type="submission" date="2025-05" db="UniProtKB">
        <authorList>
            <consortium name="EnsemblMetazoa"/>
        </authorList>
    </citation>
    <scope>IDENTIFICATION</scope>
</reference>
<protein>
    <submittedName>
        <fullName evidence="1">Uncharacterized protein</fullName>
    </submittedName>
</protein>
<keyword evidence="2" id="KW-1185">Reference proteome</keyword>
<dbReference type="Proteomes" id="UP001652700">
    <property type="component" value="Unplaced"/>
</dbReference>
<dbReference type="EnsemblMetazoa" id="XM_050641465.1">
    <property type="protein sequence ID" value="XP_050497422.1"/>
    <property type="gene ID" value="LOC126878637"/>
</dbReference>
<organism evidence="1 2">
    <name type="scientific">Diabrotica virgifera virgifera</name>
    <name type="common">western corn rootworm</name>
    <dbReference type="NCBI Taxonomy" id="50390"/>
    <lineage>
        <taxon>Eukaryota</taxon>
        <taxon>Metazoa</taxon>
        <taxon>Ecdysozoa</taxon>
        <taxon>Arthropoda</taxon>
        <taxon>Hexapoda</taxon>
        <taxon>Insecta</taxon>
        <taxon>Pterygota</taxon>
        <taxon>Neoptera</taxon>
        <taxon>Endopterygota</taxon>
        <taxon>Coleoptera</taxon>
        <taxon>Polyphaga</taxon>
        <taxon>Cucujiformia</taxon>
        <taxon>Chrysomeloidea</taxon>
        <taxon>Chrysomelidae</taxon>
        <taxon>Galerucinae</taxon>
        <taxon>Diabroticina</taxon>
        <taxon>Diabroticites</taxon>
        <taxon>Diabrotica</taxon>
    </lineage>
</organism>
<evidence type="ECO:0000313" key="1">
    <source>
        <dbReference type="EnsemblMetazoa" id="XP_050497422.1"/>
    </source>
</evidence>
<dbReference type="RefSeq" id="XP_050497422.1">
    <property type="nucleotide sequence ID" value="XM_050641465.1"/>
</dbReference>
<evidence type="ECO:0000313" key="2">
    <source>
        <dbReference type="Proteomes" id="UP001652700"/>
    </source>
</evidence>
<dbReference type="GeneID" id="126878637"/>
<name>A0ABM5JHK6_DIAVI</name>
<accession>A0ABM5JHK6</accession>